<evidence type="ECO:0000256" key="6">
    <source>
        <dbReference type="SAM" id="MobiDB-lite"/>
    </source>
</evidence>
<protein>
    <recommendedName>
        <fullName evidence="11">Speckle targeted PIP5K1A-regulated poly(A) polymerase</fullName>
    </recommendedName>
</protein>
<sequence>MDKEKGAYAIVELREAASRERALAQPQHALAGRSLRVRPREQKDFARPSPGRGARREPLGAGQLEQALCQAADVDAQMEQLVGLLELSEGERRLRHLLVTLFQEVFSEFFPGCAVLPFGSSVNGFDAHGCDLDLLLDLEPTKSLQTSARGAPGAGSSGDPGAEESILSDIDLASASPPEVLELVAAVLRRCVPGVRRVRAVPTARRPVVKFSHKQSGLAGDISIDNRLALHNTQFLRLCGEADKRVRPLVYAVRLWAKQQGLAGNPAGGGPLLTNYALTLLVLFFLQTRSPLVLPTVARLRELAGDEDRVVVAGWDCSFPRDAALLEPSANSESPSSLLAEFFRVFGDFDFSGQVVSLREGRALPLPEAGEPFKLGSLNLQDPFELSHNVAANVNEKTASRLGRCCRAAAKYCRSLQYCRKSTKGRGWGLARLFQPGAVEPGAGAGSFLISIPLAATRPPEQLCEEPGGCGFKEICAAIAFVLRDVLQCGCAPGKPQKQVGGSGAEQSLPEDPALGEEPPGDAAGLEEEPPQPPVGSKRPQPDGTDSAALPGAKRPRVNGPEEEEEEVAASWSCAVWHRVWTGRRRLRRQLLHGASPEEPDGDPLELEQKVSEAIVQHEGAAQPPEPLLRFEASARLAGGTQREPRVLLRLAPSPAPGPLFRDFFHFLQAFLPSALRRHLGWGPGAAPQS</sequence>
<dbReference type="Ensembl" id="ENSACDT00005026434.1">
    <property type="protein sequence ID" value="ENSACDP00005022110.1"/>
    <property type="gene ID" value="ENSACDG00005015997.1"/>
</dbReference>
<evidence type="ECO:0000259" key="7">
    <source>
        <dbReference type="Pfam" id="PF03828"/>
    </source>
</evidence>
<keyword evidence="3" id="KW-0808">Transferase</keyword>
<evidence type="ECO:0000256" key="3">
    <source>
        <dbReference type="ARBA" id="ARBA00022679"/>
    </source>
</evidence>
<dbReference type="Gene3D" id="3.30.460.10">
    <property type="entry name" value="Beta Polymerase, domain 2"/>
    <property type="match status" value="1"/>
</dbReference>
<dbReference type="SUPFAM" id="SSF81631">
    <property type="entry name" value="PAP/OAS1 substrate-binding domain"/>
    <property type="match status" value="1"/>
</dbReference>
<dbReference type="GO" id="GO:0046872">
    <property type="term" value="F:metal ion binding"/>
    <property type="evidence" value="ECO:0007669"/>
    <property type="project" value="UniProtKB-KW"/>
</dbReference>
<evidence type="ECO:0000256" key="1">
    <source>
        <dbReference type="ARBA" id="ARBA00001936"/>
    </source>
</evidence>
<keyword evidence="10" id="KW-1185">Reference proteome</keyword>
<evidence type="ECO:0008006" key="11">
    <source>
        <dbReference type="Google" id="ProtNLM"/>
    </source>
</evidence>
<organism evidence="9 10">
    <name type="scientific">Anser cygnoides</name>
    <name type="common">Swan goose</name>
    <dbReference type="NCBI Taxonomy" id="8845"/>
    <lineage>
        <taxon>Eukaryota</taxon>
        <taxon>Metazoa</taxon>
        <taxon>Chordata</taxon>
        <taxon>Craniata</taxon>
        <taxon>Vertebrata</taxon>
        <taxon>Euteleostomi</taxon>
        <taxon>Archelosauria</taxon>
        <taxon>Archosauria</taxon>
        <taxon>Dinosauria</taxon>
        <taxon>Saurischia</taxon>
        <taxon>Theropoda</taxon>
        <taxon>Coelurosauria</taxon>
        <taxon>Aves</taxon>
        <taxon>Neognathae</taxon>
        <taxon>Galloanserae</taxon>
        <taxon>Anseriformes</taxon>
        <taxon>Anatidae</taxon>
        <taxon>Anserinae</taxon>
        <taxon>Anser</taxon>
    </lineage>
</organism>
<comment type="cofactor">
    <cofactor evidence="1">
        <name>Mn(2+)</name>
        <dbReference type="ChEBI" id="CHEBI:29035"/>
    </cofactor>
</comment>
<keyword evidence="5" id="KW-0460">Magnesium</keyword>
<dbReference type="GO" id="GO:1990817">
    <property type="term" value="F:poly(A) RNA polymerase activity"/>
    <property type="evidence" value="ECO:0007669"/>
    <property type="project" value="TreeGrafter"/>
</dbReference>
<dbReference type="PANTHER" id="PTHR12271">
    <property type="entry name" value="POLY A POLYMERASE CID PAP -RELATED"/>
    <property type="match status" value="1"/>
</dbReference>
<dbReference type="PANTHER" id="PTHR12271:SF127">
    <property type="entry name" value="SPECKLE TARGETED PIP5K1A-REGULATED POLY(A) POLYMERASE"/>
    <property type="match status" value="1"/>
</dbReference>
<name>A0A8B9IP80_ANSCY</name>
<dbReference type="SUPFAM" id="SSF81301">
    <property type="entry name" value="Nucleotidyltransferase"/>
    <property type="match status" value="1"/>
</dbReference>
<dbReference type="CDD" id="cd05402">
    <property type="entry name" value="NT_PAP_TUTase"/>
    <property type="match status" value="1"/>
</dbReference>
<comment type="cofactor">
    <cofactor evidence="2">
        <name>Mg(2+)</name>
        <dbReference type="ChEBI" id="CHEBI:18420"/>
    </cofactor>
</comment>
<dbReference type="InterPro" id="IPR002058">
    <property type="entry name" value="PAP_assoc"/>
</dbReference>
<dbReference type="Gene3D" id="1.10.1410.10">
    <property type="match status" value="1"/>
</dbReference>
<dbReference type="InterPro" id="IPR043519">
    <property type="entry name" value="NT_sf"/>
</dbReference>
<feature type="region of interest" description="Disordered" evidence="6">
    <location>
        <begin position="22"/>
        <end position="57"/>
    </location>
</feature>
<dbReference type="InterPro" id="IPR054708">
    <property type="entry name" value="MTPAP-like_central"/>
</dbReference>
<evidence type="ECO:0000313" key="9">
    <source>
        <dbReference type="Ensembl" id="ENSACDP00005022110.1"/>
    </source>
</evidence>
<dbReference type="Proteomes" id="UP000694521">
    <property type="component" value="Unplaced"/>
</dbReference>
<evidence type="ECO:0000256" key="2">
    <source>
        <dbReference type="ARBA" id="ARBA00001946"/>
    </source>
</evidence>
<proteinExistence type="predicted"/>
<dbReference type="GO" id="GO:0016607">
    <property type="term" value="C:nuclear speck"/>
    <property type="evidence" value="ECO:0007669"/>
    <property type="project" value="TreeGrafter"/>
</dbReference>
<accession>A0A8B9IP80</accession>
<evidence type="ECO:0000256" key="4">
    <source>
        <dbReference type="ARBA" id="ARBA00022723"/>
    </source>
</evidence>
<keyword evidence="4" id="KW-0479">Metal-binding</keyword>
<evidence type="ECO:0000313" key="10">
    <source>
        <dbReference type="Proteomes" id="UP000694521"/>
    </source>
</evidence>
<feature type="region of interest" description="Disordered" evidence="6">
    <location>
        <begin position="495"/>
        <end position="568"/>
    </location>
</feature>
<reference evidence="9" key="1">
    <citation type="submission" date="2025-08" db="UniProtKB">
        <authorList>
            <consortium name="Ensembl"/>
        </authorList>
    </citation>
    <scope>IDENTIFICATION</scope>
</reference>
<dbReference type="GO" id="GO:0031123">
    <property type="term" value="P:RNA 3'-end processing"/>
    <property type="evidence" value="ECO:0007669"/>
    <property type="project" value="TreeGrafter"/>
</dbReference>
<reference evidence="9" key="2">
    <citation type="submission" date="2025-09" db="UniProtKB">
        <authorList>
            <consortium name="Ensembl"/>
        </authorList>
    </citation>
    <scope>IDENTIFICATION</scope>
</reference>
<evidence type="ECO:0000256" key="5">
    <source>
        <dbReference type="ARBA" id="ARBA00022842"/>
    </source>
</evidence>
<dbReference type="AlphaFoldDB" id="A0A8B9IP80"/>
<feature type="domain" description="PAP-associated" evidence="7">
    <location>
        <begin position="337"/>
        <end position="388"/>
    </location>
</feature>
<dbReference type="Pfam" id="PF22600">
    <property type="entry name" value="MTPAP-like_central"/>
    <property type="match status" value="1"/>
</dbReference>
<dbReference type="Pfam" id="PF03828">
    <property type="entry name" value="PAP_assoc"/>
    <property type="match status" value="1"/>
</dbReference>
<feature type="domain" description="Poly(A) RNA polymerase mitochondrial-like central palm" evidence="8">
    <location>
        <begin position="75"/>
        <end position="238"/>
    </location>
</feature>
<evidence type="ECO:0000259" key="8">
    <source>
        <dbReference type="Pfam" id="PF22600"/>
    </source>
</evidence>